<dbReference type="PRINTS" id="PR00634">
    <property type="entry name" value="BETALLERGEN"/>
</dbReference>
<dbReference type="PANTHER" id="PTHR31213:SF201">
    <property type="entry name" value="OS03G0300400 PROTEIN"/>
    <property type="match status" value="1"/>
</dbReference>
<dbReference type="CDD" id="cd07816">
    <property type="entry name" value="Bet_v1-like"/>
    <property type="match status" value="1"/>
</dbReference>
<protein>
    <submittedName>
        <fullName evidence="3">Pathogenesis-related protein 1-like</fullName>
    </submittedName>
</protein>
<dbReference type="GO" id="GO:0010427">
    <property type="term" value="F:abscisic acid binding"/>
    <property type="evidence" value="ECO:0007669"/>
    <property type="project" value="InterPro"/>
</dbReference>
<dbReference type="AlphaFoldDB" id="A0AAX6F3E9"/>
<name>A0AAX6F3E9_IRIPA</name>
<dbReference type="GO" id="GO:0038023">
    <property type="term" value="F:signaling receptor activity"/>
    <property type="evidence" value="ECO:0007669"/>
    <property type="project" value="InterPro"/>
</dbReference>
<dbReference type="GO" id="GO:0004864">
    <property type="term" value="F:protein phosphatase inhibitor activity"/>
    <property type="evidence" value="ECO:0007669"/>
    <property type="project" value="InterPro"/>
</dbReference>
<reference evidence="3" key="1">
    <citation type="journal article" date="2023" name="GigaByte">
        <title>Genome assembly of the bearded iris, Iris pallida Lam.</title>
        <authorList>
            <person name="Bruccoleri R.E."/>
            <person name="Oakeley E.J."/>
            <person name="Faust A.M.E."/>
            <person name="Altorfer M."/>
            <person name="Dessus-Babus S."/>
            <person name="Burckhardt D."/>
            <person name="Oertli M."/>
            <person name="Naumann U."/>
            <person name="Petersen F."/>
            <person name="Wong J."/>
        </authorList>
    </citation>
    <scope>NUCLEOTIDE SEQUENCE</scope>
    <source>
        <strain evidence="3">GSM-AAB239-AS_SAM_17_03QT</strain>
    </source>
</reference>
<accession>A0AAX6F3E9</accession>
<dbReference type="EMBL" id="JANAVB010032386">
    <property type="protein sequence ID" value="KAJ6810495.1"/>
    <property type="molecule type" value="Genomic_DNA"/>
</dbReference>
<sequence length="159" mass="17073">MSWSHEIESPVAASRLFKAGYLDWHNLGPKVLPEILVSAALLSGDGGVGSIRQLNFAPANPYVYVKEKLDFLDHEKYEATQSLAEGGYLGKKLEAVSINFKFQPTGAADGGCVVRIVATAKVLPGVEVGEETFVKARAGLTARFKAAETYLLANPTAYV</sequence>
<dbReference type="SUPFAM" id="SSF55961">
    <property type="entry name" value="Bet v1-like"/>
    <property type="match status" value="1"/>
</dbReference>
<proteinExistence type="inferred from homology"/>
<dbReference type="InterPro" id="IPR000916">
    <property type="entry name" value="Bet_v_I/MLP"/>
</dbReference>
<dbReference type="FunFam" id="3.30.530.20:FF:000007">
    <property type="entry name" value="Major pollen allergen Bet v 1-A"/>
    <property type="match status" value="1"/>
</dbReference>
<reference evidence="3" key="2">
    <citation type="submission" date="2023-04" db="EMBL/GenBank/DDBJ databases">
        <authorList>
            <person name="Bruccoleri R.E."/>
            <person name="Oakeley E.J."/>
            <person name="Faust A.-M."/>
            <person name="Dessus-Babus S."/>
            <person name="Altorfer M."/>
            <person name="Burckhardt D."/>
            <person name="Oertli M."/>
            <person name="Naumann U."/>
            <person name="Petersen F."/>
            <person name="Wong J."/>
        </authorList>
    </citation>
    <scope>NUCLEOTIDE SEQUENCE</scope>
    <source>
        <strain evidence="3">GSM-AAB239-AS_SAM_17_03QT</strain>
        <tissue evidence="3">Leaf</tissue>
    </source>
</reference>
<feature type="domain" description="Bet v I/Major latex protein" evidence="2">
    <location>
        <begin position="4"/>
        <end position="117"/>
    </location>
</feature>
<evidence type="ECO:0000259" key="2">
    <source>
        <dbReference type="Pfam" id="PF00407"/>
    </source>
</evidence>
<dbReference type="GO" id="GO:0009738">
    <property type="term" value="P:abscisic acid-activated signaling pathway"/>
    <property type="evidence" value="ECO:0007669"/>
    <property type="project" value="InterPro"/>
</dbReference>
<dbReference type="PANTHER" id="PTHR31213">
    <property type="entry name" value="OS08G0374000 PROTEIN-RELATED"/>
    <property type="match status" value="1"/>
</dbReference>
<dbReference type="InterPro" id="IPR050279">
    <property type="entry name" value="Plant_def-hormone_signal"/>
</dbReference>
<evidence type="ECO:0000313" key="3">
    <source>
        <dbReference type="EMBL" id="KAJ6810495.1"/>
    </source>
</evidence>
<gene>
    <name evidence="3" type="ORF">M6B38_156745</name>
</gene>
<evidence type="ECO:0000256" key="1">
    <source>
        <dbReference type="ARBA" id="ARBA00009744"/>
    </source>
</evidence>
<dbReference type="InterPro" id="IPR024949">
    <property type="entry name" value="Bet_v_I_allergen"/>
</dbReference>
<keyword evidence="4" id="KW-1185">Reference proteome</keyword>
<dbReference type="InterPro" id="IPR023393">
    <property type="entry name" value="START-like_dom_sf"/>
</dbReference>
<comment type="caution">
    <text evidence="3">The sequence shown here is derived from an EMBL/GenBank/DDBJ whole genome shotgun (WGS) entry which is preliminary data.</text>
</comment>
<organism evidence="3 4">
    <name type="scientific">Iris pallida</name>
    <name type="common">Sweet iris</name>
    <dbReference type="NCBI Taxonomy" id="29817"/>
    <lineage>
        <taxon>Eukaryota</taxon>
        <taxon>Viridiplantae</taxon>
        <taxon>Streptophyta</taxon>
        <taxon>Embryophyta</taxon>
        <taxon>Tracheophyta</taxon>
        <taxon>Spermatophyta</taxon>
        <taxon>Magnoliopsida</taxon>
        <taxon>Liliopsida</taxon>
        <taxon>Asparagales</taxon>
        <taxon>Iridaceae</taxon>
        <taxon>Iridoideae</taxon>
        <taxon>Irideae</taxon>
        <taxon>Iris</taxon>
    </lineage>
</organism>
<dbReference type="Pfam" id="PF00407">
    <property type="entry name" value="Bet_v_1"/>
    <property type="match status" value="1"/>
</dbReference>
<evidence type="ECO:0000313" key="4">
    <source>
        <dbReference type="Proteomes" id="UP001140949"/>
    </source>
</evidence>
<dbReference type="GO" id="GO:0005737">
    <property type="term" value="C:cytoplasm"/>
    <property type="evidence" value="ECO:0007669"/>
    <property type="project" value="TreeGrafter"/>
</dbReference>
<comment type="similarity">
    <text evidence="1">Belongs to the BetVI family.</text>
</comment>
<dbReference type="Gene3D" id="3.30.530.20">
    <property type="match status" value="1"/>
</dbReference>
<dbReference type="GO" id="GO:0005634">
    <property type="term" value="C:nucleus"/>
    <property type="evidence" value="ECO:0007669"/>
    <property type="project" value="TreeGrafter"/>
</dbReference>
<dbReference type="GO" id="GO:0006952">
    <property type="term" value="P:defense response"/>
    <property type="evidence" value="ECO:0007669"/>
    <property type="project" value="InterPro"/>
</dbReference>
<dbReference type="Proteomes" id="UP001140949">
    <property type="component" value="Unassembled WGS sequence"/>
</dbReference>